<sequence length="140" mass="16139">MNLPKYEDQEAVFLEAMATRFCFSGKNRIIFVERFREKNADSNNKSIAEYYQVELLEGTKNGIAETIFTQQLSAICDKLAEDGCDFNGATKGRWKIAKRWLREVIFPQWAKEQGLVTPPPFTIDQIWQQLKAKANDSNLL</sequence>
<protein>
    <submittedName>
        <fullName evidence="1">Uncharacterized protein</fullName>
    </submittedName>
</protein>
<evidence type="ECO:0000313" key="1">
    <source>
        <dbReference type="EMBL" id="MBD2181261.1"/>
    </source>
</evidence>
<dbReference type="Proteomes" id="UP000641646">
    <property type="component" value="Unassembled WGS sequence"/>
</dbReference>
<comment type="caution">
    <text evidence="1">The sequence shown here is derived from an EMBL/GenBank/DDBJ whole genome shotgun (WGS) entry which is preliminary data.</text>
</comment>
<dbReference type="AlphaFoldDB" id="A0A926VCD0"/>
<accession>A0A926VCD0</accession>
<reference evidence="1" key="2">
    <citation type="submission" date="2020-08" db="EMBL/GenBank/DDBJ databases">
        <authorList>
            <person name="Chen M."/>
            <person name="Teng W."/>
            <person name="Zhao L."/>
            <person name="Hu C."/>
            <person name="Zhou Y."/>
            <person name="Han B."/>
            <person name="Song L."/>
            <person name="Shu W."/>
        </authorList>
    </citation>
    <scope>NUCLEOTIDE SEQUENCE</scope>
    <source>
        <strain evidence="1">FACHB-1375</strain>
    </source>
</reference>
<evidence type="ECO:0000313" key="2">
    <source>
        <dbReference type="Proteomes" id="UP000641646"/>
    </source>
</evidence>
<dbReference type="EMBL" id="JACJPW010000018">
    <property type="protein sequence ID" value="MBD2181261.1"/>
    <property type="molecule type" value="Genomic_DNA"/>
</dbReference>
<name>A0A926VCD0_9CYAN</name>
<dbReference type="RefSeq" id="WP_190464026.1">
    <property type="nucleotide sequence ID" value="NZ_JACJPW010000018.1"/>
</dbReference>
<gene>
    <name evidence="1" type="ORF">H6G03_09115</name>
</gene>
<reference evidence="1" key="1">
    <citation type="journal article" date="2015" name="ISME J.">
        <title>Draft Genome Sequence of Streptomyces incarnatus NRRL8089, which Produces the Nucleoside Antibiotic Sinefungin.</title>
        <authorList>
            <person name="Oshima K."/>
            <person name="Hattori M."/>
            <person name="Shimizu H."/>
            <person name="Fukuda K."/>
            <person name="Nemoto M."/>
            <person name="Inagaki K."/>
            <person name="Tamura T."/>
        </authorList>
    </citation>
    <scope>NUCLEOTIDE SEQUENCE</scope>
    <source>
        <strain evidence="1">FACHB-1375</strain>
    </source>
</reference>
<keyword evidence="2" id="KW-1185">Reference proteome</keyword>
<proteinExistence type="predicted"/>
<organism evidence="1 2">
    <name type="scientific">Aerosakkonema funiforme FACHB-1375</name>
    <dbReference type="NCBI Taxonomy" id="2949571"/>
    <lineage>
        <taxon>Bacteria</taxon>
        <taxon>Bacillati</taxon>
        <taxon>Cyanobacteriota</taxon>
        <taxon>Cyanophyceae</taxon>
        <taxon>Oscillatoriophycideae</taxon>
        <taxon>Aerosakkonematales</taxon>
        <taxon>Aerosakkonemataceae</taxon>
        <taxon>Aerosakkonema</taxon>
    </lineage>
</organism>